<gene>
    <name evidence="1" type="ORF">M406DRAFT_54600</name>
</gene>
<organism evidence="1 2">
    <name type="scientific">Cryphonectria parasitica (strain ATCC 38755 / EP155)</name>
    <dbReference type="NCBI Taxonomy" id="660469"/>
    <lineage>
        <taxon>Eukaryota</taxon>
        <taxon>Fungi</taxon>
        <taxon>Dikarya</taxon>
        <taxon>Ascomycota</taxon>
        <taxon>Pezizomycotina</taxon>
        <taxon>Sordariomycetes</taxon>
        <taxon>Sordariomycetidae</taxon>
        <taxon>Diaporthales</taxon>
        <taxon>Cryphonectriaceae</taxon>
        <taxon>Cryphonectria-Endothia species complex</taxon>
        <taxon>Cryphonectria</taxon>
    </lineage>
</organism>
<protein>
    <submittedName>
        <fullName evidence="1">Uncharacterized protein</fullName>
    </submittedName>
</protein>
<keyword evidence="2" id="KW-1185">Reference proteome</keyword>
<dbReference type="EMBL" id="MU032347">
    <property type="protein sequence ID" value="KAF3765804.1"/>
    <property type="molecule type" value="Genomic_DNA"/>
</dbReference>
<name>A0A9P4Y2J8_CRYP1</name>
<comment type="caution">
    <text evidence="1">The sequence shown here is derived from an EMBL/GenBank/DDBJ whole genome shotgun (WGS) entry which is preliminary data.</text>
</comment>
<evidence type="ECO:0000313" key="1">
    <source>
        <dbReference type="EMBL" id="KAF3765804.1"/>
    </source>
</evidence>
<sequence length="62" mass="7003">MEKNPWAFTRAKRPLLTGSSSKIACMSALPPYCDRGRDPRPVKPPYHLAQIHRQSNPLCCPL</sequence>
<dbReference type="GeneID" id="63841670"/>
<dbReference type="RefSeq" id="XP_040776765.1">
    <property type="nucleotide sequence ID" value="XM_040924541.1"/>
</dbReference>
<reference evidence="1" key="1">
    <citation type="journal article" date="2020" name="Phytopathology">
        <title>Genome sequence of the chestnut blight fungus Cryphonectria parasitica EP155: A fundamental resource for an archetypical invasive plant pathogen.</title>
        <authorList>
            <person name="Crouch J.A."/>
            <person name="Dawe A."/>
            <person name="Aerts A."/>
            <person name="Barry K."/>
            <person name="Churchill A.C.L."/>
            <person name="Grimwood J."/>
            <person name="Hillman B."/>
            <person name="Milgroom M.G."/>
            <person name="Pangilinan J."/>
            <person name="Smith M."/>
            <person name="Salamov A."/>
            <person name="Schmutz J."/>
            <person name="Yadav J."/>
            <person name="Grigoriev I.V."/>
            <person name="Nuss D."/>
        </authorList>
    </citation>
    <scope>NUCLEOTIDE SEQUENCE</scope>
    <source>
        <strain evidence="1">EP155</strain>
    </source>
</reference>
<dbReference type="AlphaFoldDB" id="A0A9P4Y2J8"/>
<accession>A0A9P4Y2J8</accession>
<dbReference type="Proteomes" id="UP000803844">
    <property type="component" value="Unassembled WGS sequence"/>
</dbReference>
<proteinExistence type="predicted"/>
<evidence type="ECO:0000313" key="2">
    <source>
        <dbReference type="Proteomes" id="UP000803844"/>
    </source>
</evidence>